<evidence type="ECO:0000313" key="5">
    <source>
        <dbReference type="Proteomes" id="UP001597318"/>
    </source>
</evidence>
<dbReference type="RefSeq" id="WP_247344085.1">
    <property type="nucleotide sequence ID" value="NZ_CP095550.1"/>
</dbReference>
<name>A0ABW5BX38_9BACI</name>
<evidence type="ECO:0000259" key="3">
    <source>
        <dbReference type="Pfam" id="PF20769"/>
    </source>
</evidence>
<dbReference type="Proteomes" id="UP001597318">
    <property type="component" value="Unassembled WGS sequence"/>
</dbReference>
<evidence type="ECO:0000259" key="2">
    <source>
        <dbReference type="Pfam" id="PF14620"/>
    </source>
</evidence>
<comment type="caution">
    <text evidence="4">The sequence shown here is derived from an EMBL/GenBank/DDBJ whole genome shotgun (WGS) entry which is preliminary data.</text>
</comment>
<dbReference type="InterPro" id="IPR025711">
    <property type="entry name" value="PepSY"/>
</dbReference>
<reference evidence="5" key="1">
    <citation type="journal article" date="2019" name="Int. J. Syst. Evol. Microbiol.">
        <title>The Global Catalogue of Microorganisms (GCM) 10K type strain sequencing project: providing services to taxonomists for standard genome sequencing and annotation.</title>
        <authorList>
            <consortium name="The Broad Institute Genomics Platform"/>
            <consortium name="The Broad Institute Genome Sequencing Center for Infectious Disease"/>
            <person name="Wu L."/>
            <person name="Ma J."/>
        </authorList>
    </citation>
    <scope>NUCLEOTIDE SEQUENCE [LARGE SCALE GENOMIC DNA]</scope>
    <source>
        <strain evidence="5">CGMCC 1.15474</strain>
    </source>
</reference>
<feature type="domain" description="PepSY" evidence="1">
    <location>
        <begin position="373"/>
        <end position="434"/>
    </location>
</feature>
<sequence length="446" mass="50370">MIRGILIGILSIAVIGTSYWGYKEHQEKSAVLIQAENSYQRAFHDLTYRVDQLHDRIGATLAMNSRESLSPALADVWRITSEAQSDVGQLPLALLPFNKTEEFLAGISDFSYKAAVRDLEKDPLTEKEYKTLKSMYSEAADVQKELRKVQSLVLENNLRWMDVELALASGQKQMDNTIVDGLKTVEENVKSYSESQFGASLTSMKKNLGFDNLEGKEINAEEAEKIAKKFVENKVTDIKVTENGDGAGYGFFSVSMDDKEQKVDINMDITKKGGYPIFLVQNREVAEKKISLNQATENARKFLNEHGFKDLDLFESAQYDNVGVFSFVSIENGVRIYPDALRMKVALDDGQVIGFSARDYLAAHKKRDISKPKISKEEAAKMLNPSLEVQEDRLALILNEFKEEVLCYEFLGTIENDTYRIFINAEDGTEEKVEILKNPEPIFQDV</sequence>
<accession>A0ABW5BX38</accession>
<dbReference type="Pfam" id="PF20769">
    <property type="entry name" value="YPEB_N"/>
    <property type="match status" value="1"/>
</dbReference>
<dbReference type="Pfam" id="PF03413">
    <property type="entry name" value="PepSY"/>
    <property type="match status" value="1"/>
</dbReference>
<evidence type="ECO:0000259" key="1">
    <source>
        <dbReference type="Pfam" id="PF03413"/>
    </source>
</evidence>
<dbReference type="NCBIfam" id="TIGR02889">
    <property type="entry name" value="spore_YpeB"/>
    <property type="match status" value="1"/>
</dbReference>
<dbReference type="Pfam" id="PF14620">
    <property type="entry name" value="YPEB_PepSY1-2"/>
    <property type="match status" value="1"/>
</dbReference>
<dbReference type="EMBL" id="JBHUIK010000002">
    <property type="protein sequence ID" value="MFD2214214.1"/>
    <property type="molecule type" value="Genomic_DNA"/>
</dbReference>
<gene>
    <name evidence="4" type="primary">ypeB</name>
    <name evidence="4" type="ORF">ACFSKK_11035</name>
</gene>
<dbReference type="InterPro" id="IPR014239">
    <property type="entry name" value="YpeB_PepSY1-2"/>
</dbReference>
<evidence type="ECO:0000313" key="4">
    <source>
        <dbReference type="EMBL" id="MFD2214214.1"/>
    </source>
</evidence>
<keyword evidence="5" id="KW-1185">Reference proteome</keyword>
<proteinExistence type="predicted"/>
<protein>
    <submittedName>
        <fullName evidence="4">Germination protein YpeB</fullName>
    </submittedName>
</protein>
<dbReference type="InterPro" id="IPR048402">
    <property type="entry name" value="YpeB_N"/>
</dbReference>
<feature type="domain" description="Sporulation protein YpeB PepSY1 and PepSY2" evidence="2">
    <location>
        <begin position="180"/>
        <end position="369"/>
    </location>
</feature>
<organism evidence="4 5">
    <name type="scientific">Metabacillus endolithicus</name>
    <dbReference type="NCBI Taxonomy" id="1535204"/>
    <lineage>
        <taxon>Bacteria</taxon>
        <taxon>Bacillati</taxon>
        <taxon>Bacillota</taxon>
        <taxon>Bacilli</taxon>
        <taxon>Bacillales</taxon>
        <taxon>Bacillaceae</taxon>
        <taxon>Metabacillus</taxon>
    </lineage>
</organism>
<feature type="domain" description="Sporulation protein YpeB N-terminal" evidence="3">
    <location>
        <begin position="27"/>
        <end position="162"/>
    </location>
</feature>